<keyword evidence="3" id="KW-0288">FMN</keyword>
<dbReference type="Pfam" id="PF01070">
    <property type="entry name" value="FMN_dh"/>
    <property type="match status" value="1"/>
</dbReference>
<protein>
    <submittedName>
        <fullName evidence="7">Alpha-hydroxy-acid oxidizing protein</fullName>
    </submittedName>
</protein>
<name>A0ABT2E8B4_9GAMM</name>
<dbReference type="Proteomes" id="UP001165542">
    <property type="component" value="Unassembled WGS sequence"/>
</dbReference>
<evidence type="ECO:0000259" key="6">
    <source>
        <dbReference type="PROSITE" id="PS51349"/>
    </source>
</evidence>
<evidence type="ECO:0000313" key="7">
    <source>
        <dbReference type="EMBL" id="MCS2607797.1"/>
    </source>
</evidence>
<dbReference type="PANTHER" id="PTHR10578">
    <property type="entry name" value="S -2-HYDROXY-ACID OXIDASE-RELATED"/>
    <property type="match status" value="1"/>
</dbReference>
<gene>
    <name evidence="7" type="ORF">LLY24_00490</name>
</gene>
<dbReference type="RefSeq" id="WP_259034307.1">
    <property type="nucleotide sequence ID" value="NZ_JAJISC010000001.1"/>
</dbReference>
<evidence type="ECO:0000256" key="3">
    <source>
        <dbReference type="ARBA" id="ARBA00022643"/>
    </source>
</evidence>
<dbReference type="PROSITE" id="PS00557">
    <property type="entry name" value="FMN_HYDROXY_ACID_DH_1"/>
    <property type="match status" value="1"/>
</dbReference>
<dbReference type="InterPro" id="IPR012133">
    <property type="entry name" value="Alpha-hydoxy_acid_DH_FMN"/>
</dbReference>
<dbReference type="InterPro" id="IPR008259">
    <property type="entry name" value="FMN_hydac_DH_AS"/>
</dbReference>
<sequence>MSKVETAVQPVSQAWGAGSAQGRAAERKRRLPTFSYLDAQARRRIPGFAYDFVDGGTGEHLGARRNKDAFDAIEIVPRYGAPTAVRTDVELFGRSYASPIGISPVGVDGLVWPGATILLAKAAQAARIPYITGTLASASLEQVAELCPHGAWLQLYGMPRDNHRVTFDLVERATRAGIHALVATLDAPVRSKRPRDMRNGLVVPFRPNLRTVWQVATSLPWAMALLSAGSPRFANIERYVGENASQAQAAGFVQREIKGTFDWETLKRMRDRWDKPLIVKGVLHPEDAQQALAIGIDGILVSNHGGRQSEAAPPAIDMLPAIAEVVGQRATLLFDSGIRSGLDVARAVALGADCTFCGRAFLLGLAALGAEGGDYVAEMLTDELRVAMAQSGAHDFTALRNASIRHPSRWR</sequence>
<comment type="cofactor">
    <cofactor evidence="1">
        <name>FMN</name>
        <dbReference type="ChEBI" id="CHEBI:58210"/>
    </cofactor>
</comment>
<comment type="similarity">
    <text evidence="5">Belongs to the FMN-dependent alpha-hydroxy acid dehydrogenase family.</text>
</comment>
<dbReference type="CDD" id="cd02809">
    <property type="entry name" value="alpha_hydroxyacid_oxid_FMN"/>
    <property type="match status" value="1"/>
</dbReference>
<evidence type="ECO:0000256" key="2">
    <source>
        <dbReference type="ARBA" id="ARBA00022630"/>
    </source>
</evidence>
<dbReference type="InterPro" id="IPR013785">
    <property type="entry name" value="Aldolase_TIM"/>
</dbReference>
<comment type="caution">
    <text evidence="7">The sequence shown here is derived from an EMBL/GenBank/DDBJ whole genome shotgun (WGS) entry which is preliminary data.</text>
</comment>
<dbReference type="InterPro" id="IPR037396">
    <property type="entry name" value="FMN_HAD"/>
</dbReference>
<dbReference type="PANTHER" id="PTHR10578:SF107">
    <property type="entry name" value="2-HYDROXYACID OXIDASE 1"/>
    <property type="match status" value="1"/>
</dbReference>
<keyword evidence="2" id="KW-0285">Flavoprotein</keyword>
<keyword evidence="4" id="KW-0560">Oxidoreductase</keyword>
<proteinExistence type="inferred from homology"/>
<evidence type="ECO:0000313" key="8">
    <source>
        <dbReference type="Proteomes" id="UP001165542"/>
    </source>
</evidence>
<feature type="domain" description="FMN hydroxy acid dehydrogenase" evidence="6">
    <location>
        <begin position="26"/>
        <end position="409"/>
    </location>
</feature>
<organism evidence="7 8">
    <name type="scientific">Halomonas dongshanensis</name>
    <dbReference type="NCBI Taxonomy" id="2890835"/>
    <lineage>
        <taxon>Bacteria</taxon>
        <taxon>Pseudomonadati</taxon>
        <taxon>Pseudomonadota</taxon>
        <taxon>Gammaproteobacteria</taxon>
        <taxon>Oceanospirillales</taxon>
        <taxon>Halomonadaceae</taxon>
        <taxon>Halomonas</taxon>
    </lineage>
</organism>
<dbReference type="Gene3D" id="3.20.20.70">
    <property type="entry name" value="Aldolase class I"/>
    <property type="match status" value="1"/>
</dbReference>
<reference evidence="7" key="1">
    <citation type="submission" date="2021-11" db="EMBL/GenBank/DDBJ databases">
        <title>Halomonas sp., isolated from a coastal aquaculture zone in Dongshan Bay.</title>
        <authorList>
            <person name="Lin W."/>
        </authorList>
    </citation>
    <scope>NUCLEOTIDE SEQUENCE</scope>
    <source>
        <strain evidence="7">Yzlin-01</strain>
    </source>
</reference>
<evidence type="ECO:0000256" key="4">
    <source>
        <dbReference type="ARBA" id="ARBA00023002"/>
    </source>
</evidence>
<dbReference type="SUPFAM" id="SSF51395">
    <property type="entry name" value="FMN-linked oxidoreductases"/>
    <property type="match status" value="1"/>
</dbReference>
<dbReference type="EMBL" id="JAJISC010000001">
    <property type="protein sequence ID" value="MCS2607797.1"/>
    <property type="molecule type" value="Genomic_DNA"/>
</dbReference>
<dbReference type="InterPro" id="IPR000262">
    <property type="entry name" value="FMN-dep_DH"/>
</dbReference>
<dbReference type="PIRSF" id="PIRSF000138">
    <property type="entry name" value="Al-hdrx_acd_dh"/>
    <property type="match status" value="1"/>
</dbReference>
<keyword evidence="8" id="KW-1185">Reference proteome</keyword>
<evidence type="ECO:0000256" key="5">
    <source>
        <dbReference type="ARBA" id="ARBA00024042"/>
    </source>
</evidence>
<evidence type="ECO:0000256" key="1">
    <source>
        <dbReference type="ARBA" id="ARBA00001917"/>
    </source>
</evidence>
<dbReference type="PROSITE" id="PS51349">
    <property type="entry name" value="FMN_HYDROXY_ACID_DH_2"/>
    <property type="match status" value="1"/>
</dbReference>
<accession>A0ABT2E8B4</accession>